<comment type="caution">
    <text evidence="20">The sequence shown here is derived from an EMBL/GenBank/DDBJ whole genome shotgun (WGS) entry which is preliminary data.</text>
</comment>
<evidence type="ECO:0000313" key="20">
    <source>
        <dbReference type="EMBL" id="TDX51895.1"/>
    </source>
</evidence>
<evidence type="ECO:0000256" key="9">
    <source>
        <dbReference type="ARBA" id="ARBA00022516"/>
    </source>
</evidence>
<feature type="transmembrane region" description="Helical" evidence="19">
    <location>
        <begin position="181"/>
        <end position="198"/>
    </location>
</feature>
<keyword evidence="9" id="KW-0444">Lipid biosynthesis</keyword>
<feature type="transmembrane region" description="Helical" evidence="19">
    <location>
        <begin position="204"/>
        <end position="224"/>
    </location>
</feature>
<dbReference type="GO" id="GO:0016024">
    <property type="term" value="P:CDP-diacylglycerol biosynthetic process"/>
    <property type="evidence" value="ECO:0007669"/>
    <property type="project" value="UniProtKB-UniPathway"/>
</dbReference>
<dbReference type="Pfam" id="PF01148">
    <property type="entry name" value="CTP_transf_1"/>
    <property type="match status" value="1"/>
</dbReference>
<comment type="catalytic activity">
    <reaction evidence="1 18">
        <text>a 1,2-diacyl-sn-glycero-3-phosphate + CTP + H(+) = a CDP-1,2-diacyl-sn-glycerol + diphosphate</text>
        <dbReference type="Rhea" id="RHEA:16229"/>
        <dbReference type="ChEBI" id="CHEBI:15378"/>
        <dbReference type="ChEBI" id="CHEBI:33019"/>
        <dbReference type="ChEBI" id="CHEBI:37563"/>
        <dbReference type="ChEBI" id="CHEBI:58332"/>
        <dbReference type="ChEBI" id="CHEBI:58608"/>
        <dbReference type="EC" id="2.7.7.41"/>
    </reaction>
</comment>
<comment type="pathway">
    <text evidence="3 18">Phospholipid metabolism; CDP-diacylglycerol biosynthesis; CDP-diacylglycerol from sn-glycerol 3-phosphate: step 3/3.</text>
</comment>
<keyword evidence="11 18" id="KW-0812">Transmembrane</keyword>
<evidence type="ECO:0000256" key="7">
    <source>
        <dbReference type="ARBA" id="ARBA00019373"/>
    </source>
</evidence>
<feature type="transmembrane region" description="Helical" evidence="19">
    <location>
        <begin position="141"/>
        <end position="160"/>
    </location>
</feature>
<comment type="pathway">
    <text evidence="4">Lipid metabolism.</text>
</comment>
<dbReference type="GO" id="GO:0004605">
    <property type="term" value="F:phosphatidate cytidylyltransferase activity"/>
    <property type="evidence" value="ECO:0007669"/>
    <property type="project" value="UniProtKB-EC"/>
</dbReference>
<keyword evidence="15 19" id="KW-0472">Membrane</keyword>
<organism evidence="20 21">
    <name type="scientific">Orenia marismortui</name>
    <dbReference type="NCBI Taxonomy" id="46469"/>
    <lineage>
        <taxon>Bacteria</taxon>
        <taxon>Bacillati</taxon>
        <taxon>Bacillota</taxon>
        <taxon>Clostridia</taxon>
        <taxon>Halanaerobiales</taxon>
        <taxon>Halobacteroidaceae</taxon>
        <taxon>Orenia</taxon>
    </lineage>
</organism>
<evidence type="ECO:0000256" key="11">
    <source>
        <dbReference type="ARBA" id="ARBA00022692"/>
    </source>
</evidence>
<keyword evidence="17" id="KW-1208">Phospholipid metabolism</keyword>
<dbReference type="AlphaFoldDB" id="A0A4R8H4P4"/>
<dbReference type="EMBL" id="SOEG01000009">
    <property type="protein sequence ID" value="TDX51895.1"/>
    <property type="molecule type" value="Genomic_DNA"/>
</dbReference>
<proteinExistence type="inferred from homology"/>
<evidence type="ECO:0000256" key="4">
    <source>
        <dbReference type="ARBA" id="ARBA00005189"/>
    </source>
</evidence>
<evidence type="ECO:0000256" key="17">
    <source>
        <dbReference type="ARBA" id="ARBA00023264"/>
    </source>
</evidence>
<keyword evidence="12 18" id="KW-0548">Nucleotidyltransferase</keyword>
<dbReference type="InterPro" id="IPR000374">
    <property type="entry name" value="PC_trans"/>
</dbReference>
<comment type="subcellular location">
    <subcellularLocation>
        <location evidence="2">Cell membrane</location>
        <topology evidence="2">Multi-pass membrane protein</topology>
    </subcellularLocation>
</comment>
<evidence type="ECO:0000256" key="8">
    <source>
        <dbReference type="ARBA" id="ARBA00022475"/>
    </source>
</evidence>
<evidence type="ECO:0000256" key="15">
    <source>
        <dbReference type="ARBA" id="ARBA00023136"/>
    </source>
</evidence>
<protein>
    <recommendedName>
        <fullName evidence="7 18">Phosphatidate cytidylyltransferase</fullName>
        <ecNumber evidence="6 18">2.7.7.41</ecNumber>
    </recommendedName>
</protein>
<dbReference type="STRING" id="926561.GCA_000379025_03012"/>
<keyword evidence="14" id="KW-0443">Lipid metabolism</keyword>
<dbReference type="PANTHER" id="PTHR46382">
    <property type="entry name" value="PHOSPHATIDATE CYTIDYLYLTRANSFERASE"/>
    <property type="match status" value="1"/>
</dbReference>
<evidence type="ECO:0000256" key="3">
    <source>
        <dbReference type="ARBA" id="ARBA00005119"/>
    </source>
</evidence>
<evidence type="ECO:0000256" key="1">
    <source>
        <dbReference type="ARBA" id="ARBA00001698"/>
    </source>
</evidence>
<feature type="transmembrane region" description="Helical" evidence="19">
    <location>
        <begin position="51"/>
        <end position="71"/>
    </location>
</feature>
<evidence type="ECO:0000256" key="14">
    <source>
        <dbReference type="ARBA" id="ARBA00023098"/>
    </source>
</evidence>
<sequence length="271" mass="29953">MLKMRILSAIVAIPLLILIFKFGGLPFFILNLVVVGLGINEYFKLAQAKGIEVNKLLGVLLGLILIFITYLNSNTPSIIYGYLILSFLIILLKQVLIKVDESALLATATTFFGVFYIAGLFSHLILLYNLEGIDGRNIGKLFVWLPILATWITDTGAYFTGINFGKHSLSPKISPNKTIEGSIGGLLFSVILTVLISIHLDINYFHGIILGIIIAVFAQLGDLCESVFKRDAQIKDSGDVIPGHGGILDRIDSLLFTLPVVYYYLQWFILK</sequence>
<keyword evidence="16" id="KW-0594">Phospholipid biosynthesis</keyword>
<evidence type="ECO:0000313" key="21">
    <source>
        <dbReference type="Proteomes" id="UP000295832"/>
    </source>
</evidence>
<comment type="similarity">
    <text evidence="5 18">Belongs to the CDS family.</text>
</comment>
<dbReference type="PANTHER" id="PTHR46382:SF1">
    <property type="entry name" value="PHOSPHATIDATE CYTIDYLYLTRANSFERASE"/>
    <property type="match status" value="1"/>
</dbReference>
<keyword evidence="21" id="KW-1185">Reference proteome</keyword>
<feature type="transmembrane region" description="Helical" evidence="19">
    <location>
        <begin position="103"/>
        <end position="129"/>
    </location>
</feature>
<dbReference type="UniPathway" id="UPA00557">
    <property type="reaction ID" value="UER00614"/>
</dbReference>
<dbReference type="EC" id="2.7.7.41" evidence="6 18"/>
<reference evidence="20 21" key="1">
    <citation type="submission" date="2019-03" db="EMBL/GenBank/DDBJ databases">
        <title>Subsurface microbial communities from deep shales in Ohio and West Virginia, USA.</title>
        <authorList>
            <person name="Wrighton K."/>
        </authorList>
    </citation>
    <scope>NUCLEOTIDE SEQUENCE [LARGE SCALE GENOMIC DNA]</scope>
    <source>
        <strain evidence="20 21">MSL 6dP</strain>
    </source>
</reference>
<evidence type="ECO:0000256" key="13">
    <source>
        <dbReference type="ARBA" id="ARBA00022989"/>
    </source>
</evidence>
<feature type="transmembrane region" description="Helical" evidence="19">
    <location>
        <begin position="6"/>
        <end position="39"/>
    </location>
</feature>
<evidence type="ECO:0000256" key="16">
    <source>
        <dbReference type="ARBA" id="ARBA00023209"/>
    </source>
</evidence>
<evidence type="ECO:0000256" key="10">
    <source>
        <dbReference type="ARBA" id="ARBA00022679"/>
    </source>
</evidence>
<keyword evidence="8" id="KW-1003">Cell membrane</keyword>
<name>A0A4R8H4P4_9FIRM</name>
<evidence type="ECO:0000256" key="6">
    <source>
        <dbReference type="ARBA" id="ARBA00012487"/>
    </source>
</evidence>
<keyword evidence="10 18" id="KW-0808">Transferase</keyword>
<evidence type="ECO:0000256" key="19">
    <source>
        <dbReference type="SAM" id="Phobius"/>
    </source>
</evidence>
<keyword evidence="13 19" id="KW-1133">Transmembrane helix</keyword>
<dbReference type="GO" id="GO:0005886">
    <property type="term" value="C:plasma membrane"/>
    <property type="evidence" value="ECO:0007669"/>
    <property type="project" value="UniProtKB-SubCell"/>
</dbReference>
<evidence type="ECO:0000256" key="12">
    <source>
        <dbReference type="ARBA" id="ARBA00022695"/>
    </source>
</evidence>
<feature type="transmembrane region" description="Helical" evidence="19">
    <location>
        <begin position="77"/>
        <end position="96"/>
    </location>
</feature>
<dbReference type="PROSITE" id="PS01315">
    <property type="entry name" value="CDS"/>
    <property type="match status" value="1"/>
</dbReference>
<dbReference type="RefSeq" id="WP_134116160.1">
    <property type="nucleotide sequence ID" value="NZ_SOEG01000009.1"/>
</dbReference>
<dbReference type="Proteomes" id="UP000295832">
    <property type="component" value="Unassembled WGS sequence"/>
</dbReference>
<evidence type="ECO:0000256" key="18">
    <source>
        <dbReference type="RuleBase" id="RU003938"/>
    </source>
</evidence>
<gene>
    <name evidence="20" type="ORF">C7959_10918</name>
</gene>
<evidence type="ECO:0000256" key="2">
    <source>
        <dbReference type="ARBA" id="ARBA00004651"/>
    </source>
</evidence>
<evidence type="ECO:0000256" key="5">
    <source>
        <dbReference type="ARBA" id="ARBA00010185"/>
    </source>
</evidence>
<accession>A0A4R8H4P4</accession>